<organism evidence="1 2">
    <name type="scientific">Aquilegia coerulea</name>
    <name type="common">Rocky mountain columbine</name>
    <dbReference type="NCBI Taxonomy" id="218851"/>
    <lineage>
        <taxon>Eukaryota</taxon>
        <taxon>Viridiplantae</taxon>
        <taxon>Streptophyta</taxon>
        <taxon>Embryophyta</taxon>
        <taxon>Tracheophyta</taxon>
        <taxon>Spermatophyta</taxon>
        <taxon>Magnoliopsida</taxon>
        <taxon>Ranunculales</taxon>
        <taxon>Ranunculaceae</taxon>
        <taxon>Thalictroideae</taxon>
        <taxon>Aquilegia</taxon>
    </lineage>
</organism>
<gene>
    <name evidence="1" type="ORF">AQUCO_05500012v1</name>
</gene>
<accession>A0A2G5CGS9</accession>
<sequence length="68" mass="8073">MISLPYGKPNNEMTLGEFKQWLYQFDADRDGRNMRTSKAEIRIAFCNKQNLDSILAYAEKRFNIKIIR</sequence>
<reference evidence="1 2" key="1">
    <citation type="submission" date="2017-09" db="EMBL/GenBank/DDBJ databases">
        <title>WGS assembly of Aquilegia coerulea Goldsmith.</title>
        <authorList>
            <person name="Hodges S."/>
            <person name="Kramer E."/>
            <person name="Nordborg M."/>
            <person name="Tomkins J."/>
            <person name="Borevitz J."/>
            <person name="Derieg N."/>
            <person name="Yan J."/>
            <person name="Mihaltcheva S."/>
            <person name="Hayes R.D."/>
            <person name="Rokhsar D."/>
        </authorList>
    </citation>
    <scope>NUCLEOTIDE SEQUENCE [LARGE SCALE GENOMIC DNA]</scope>
    <source>
        <strain evidence="2">cv. Goldsmith</strain>
    </source>
</reference>
<dbReference type="AlphaFoldDB" id="A0A2G5CGS9"/>
<protein>
    <submittedName>
        <fullName evidence="1">Uncharacterized protein</fullName>
    </submittedName>
</protein>
<evidence type="ECO:0000313" key="2">
    <source>
        <dbReference type="Proteomes" id="UP000230069"/>
    </source>
</evidence>
<dbReference type="OrthoDB" id="26525at2759"/>
<keyword evidence="2" id="KW-1185">Reference proteome</keyword>
<evidence type="ECO:0000313" key="1">
    <source>
        <dbReference type="EMBL" id="PIA30443.1"/>
    </source>
</evidence>
<dbReference type="EMBL" id="KZ305072">
    <property type="protein sequence ID" value="PIA30443.1"/>
    <property type="molecule type" value="Genomic_DNA"/>
</dbReference>
<dbReference type="InParanoid" id="A0A2G5CGS9"/>
<proteinExistence type="predicted"/>
<dbReference type="Proteomes" id="UP000230069">
    <property type="component" value="Unassembled WGS sequence"/>
</dbReference>
<name>A0A2G5CGS9_AQUCA</name>